<gene>
    <name evidence="2" type="ORF">CSSPJE1EN1_LOCUS4257</name>
</gene>
<feature type="compositionally biased region" description="Low complexity" evidence="1">
    <location>
        <begin position="1"/>
        <end position="15"/>
    </location>
</feature>
<name>A0ABP0VWV4_9BRYO</name>
<keyword evidence="3" id="KW-1185">Reference proteome</keyword>
<reference evidence="2" key="1">
    <citation type="submission" date="2024-02" db="EMBL/GenBank/DDBJ databases">
        <authorList>
            <consortium name="ELIXIR-Norway"/>
            <consortium name="Elixir Norway"/>
        </authorList>
    </citation>
    <scope>NUCLEOTIDE SEQUENCE</scope>
</reference>
<feature type="region of interest" description="Disordered" evidence="1">
    <location>
        <begin position="344"/>
        <end position="380"/>
    </location>
</feature>
<proteinExistence type="predicted"/>
<feature type="compositionally biased region" description="Polar residues" evidence="1">
    <location>
        <begin position="16"/>
        <end position="27"/>
    </location>
</feature>
<evidence type="ECO:0000313" key="3">
    <source>
        <dbReference type="Proteomes" id="UP001497444"/>
    </source>
</evidence>
<sequence length="421" mass="47160">MSSSSVVSTSDSSSSNEGTSAHTQVEVSHSPRGPPRQLWQCTKCVGQISQKSYVCAQHIERVGRHRGLTPRASSSHVGFHMKPPPYVLSQGVLAAIGNALSQAFAVGIGTSHEANQPQHEARPCVPSVRQRSKAQRQNEGHARIIVEGRWGMCEFTGKCANIIHSWNPAVIGLLDSLPYDEEVMVWGRRWIVKTSTLGERHGYGVYACEDIIVEDLASCRREGPTLFPYGGPIYKRRHWNMILTQHPEWKTFALEMDTFAGSTRRHSDRRVIDGDPIRSRNIVGFINSMVGTWPKRRANCEWVFVEGPPPAPYGQTYHEDHCLNIRPSEDMLPRRLRATYREMGMPHKSDSSSTHSSSNDLSTHDEGVSQPVQEAPLPTNQEQAMDDFMVDWFRLDIVDDMFGNPHDEGANADVPHHQHTA</sequence>
<feature type="region of interest" description="Disordered" evidence="1">
    <location>
        <begin position="1"/>
        <end position="35"/>
    </location>
</feature>
<evidence type="ECO:0000256" key="1">
    <source>
        <dbReference type="SAM" id="MobiDB-lite"/>
    </source>
</evidence>
<dbReference type="EMBL" id="OZ020106">
    <property type="protein sequence ID" value="CAK9258779.1"/>
    <property type="molecule type" value="Genomic_DNA"/>
</dbReference>
<dbReference type="Proteomes" id="UP001497444">
    <property type="component" value="Chromosome 11"/>
</dbReference>
<feature type="compositionally biased region" description="Low complexity" evidence="1">
    <location>
        <begin position="351"/>
        <end position="361"/>
    </location>
</feature>
<protein>
    <submittedName>
        <fullName evidence="2">Uncharacterized protein</fullName>
    </submittedName>
</protein>
<accession>A0ABP0VWV4</accession>
<evidence type="ECO:0000313" key="2">
    <source>
        <dbReference type="EMBL" id="CAK9258779.1"/>
    </source>
</evidence>
<organism evidence="2 3">
    <name type="scientific">Sphagnum jensenii</name>
    <dbReference type="NCBI Taxonomy" id="128206"/>
    <lineage>
        <taxon>Eukaryota</taxon>
        <taxon>Viridiplantae</taxon>
        <taxon>Streptophyta</taxon>
        <taxon>Embryophyta</taxon>
        <taxon>Bryophyta</taxon>
        <taxon>Sphagnophytina</taxon>
        <taxon>Sphagnopsida</taxon>
        <taxon>Sphagnales</taxon>
        <taxon>Sphagnaceae</taxon>
        <taxon>Sphagnum</taxon>
    </lineage>
</organism>